<evidence type="ECO:0000256" key="1">
    <source>
        <dbReference type="ARBA" id="ARBA00038240"/>
    </source>
</evidence>
<evidence type="ECO:0000313" key="3">
    <source>
        <dbReference type="EMBL" id="UQA95715.1"/>
    </source>
</evidence>
<name>A0ABY4MDF4_9ACTN</name>
<dbReference type="PANTHER" id="PTHR21064">
    <property type="entry name" value="AMINOGLYCOSIDE PHOSPHOTRANSFERASE DOMAIN-CONTAINING PROTEIN-RELATED"/>
    <property type="match status" value="1"/>
</dbReference>
<dbReference type="EMBL" id="CP086322">
    <property type="protein sequence ID" value="UQA95715.1"/>
    <property type="molecule type" value="Genomic_DNA"/>
</dbReference>
<protein>
    <submittedName>
        <fullName evidence="3">Phosphotransferase</fullName>
    </submittedName>
</protein>
<keyword evidence="4" id="KW-1185">Reference proteome</keyword>
<dbReference type="Gene3D" id="3.90.1200.10">
    <property type="match status" value="1"/>
</dbReference>
<comment type="similarity">
    <text evidence="1">Belongs to the pseudomonas-type ThrB family.</text>
</comment>
<feature type="domain" description="Aminoglycoside phosphotransferase" evidence="2">
    <location>
        <begin position="27"/>
        <end position="275"/>
    </location>
</feature>
<dbReference type="InterPro" id="IPR002575">
    <property type="entry name" value="Aminoglycoside_PTrfase"/>
</dbReference>
<dbReference type="Gene3D" id="3.30.200.20">
    <property type="entry name" value="Phosphorylase Kinase, domain 1"/>
    <property type="match status" value="1"/>
</dbReference>
<dbReference type="PANTHER" id="PTHR21064:SF6">
    <property type="entry name" value="AMINOGLYCOSIDE PHOSPHOTRANSFERASE DOMAIN-CONTAINING PROTEIN"/>
    <property type="match status" value="1"/>
</dbReference>
<dbReference type="RefSeq" id="WP_248866628.1">
    <property type="nucleotide sequence ID" value="NZ_CP086322.1"/>
</dbReference>
<accession>A0ABY4MDF4</accession>
<dbReference type="InterPro" id="IPR050249">
    <property type="entry name" value="Pseudomonas-type_ThrB"/>
</dbReference>
<dbReference type="InterPro" id="IPR011009">
    <property type="entry name" value="Kinase-like_dom_sf"/>
</dbReference>
<reference evidence="3" key="1">
    <citation type="submission" date="2021-10" db="EMBL/GenBank/DDBJ databases">
        <title>Streptomyces nigrumlapis sp.nov.,an antimicrobial producing actinobacterium isolated from Black Gobi rocks.</title>
        <authorList>
            <person name="Wen Y."/>
            <person name="Zhang W."/>
            <person name="Liu X.G."/>
        </authorList>
    </citation>
    <scope>NUCLEOTIDE SEQUENCE</scope>
    <source>
        <strain evidence="3">ST13-2-2</strain>
    </source>
</reference>
<dbReference type="Pfam" id="PF01636">
    <property type="entry name" value="APH"/>
    <property type="match status" value="1"/>
</dbReference>
<gene>
    <name evidence="3" type="ORF">K9S39_31065</name>
</gene>
<sequence length="338" mass="36989">METADRTDEEVCTEALSAFGLPAPEEVRLIPEGLMNRNWSVRCAAGRYALKEVVDVGPDQARRQHTATRALARAGLLVPAPVTTTDGDTLAAVRGRLYALTPWAAGEMVPARSWRPDRAAAVGALLGELHSELAVAMPEAPATVPVIITAPKKAADRFAHYGRQAAAGESGFDATVERALVERTELLERWADQRPQDGERGPAGWTHGDFHDLNLLWEQGSVSAVLDWDRLAVRPYADEVVRTATLPVMFGSGDEHGLDLELVAAFVGGYRKASELPAAVLAEAAERQRWERICDVWQLKMHYDKGDESCDHLFTAASTLIGWWCRNRQQVADALTAF</sequence>
<proteinExistence type="inferred from homology"/>
<evidence type="ECO:0000313" key="4">
    <source>
        <dbReference type="Proteomes" id="UP000830115"/>
    </source>
</evidence>
<dbReference type="SUPFAM" id="SSF56112">
    <property type="entry name" value="Protein kinase-like (PK-like)"/>
    <property type="match status" value="1"/>
</dbReference>
<dbReference type="Proteomes" id="UP000830115">
    <property type="component" value="Chromosome"/>
</dbReference>
<evidence type="ECO:0000259" key="2">
    <source>
        <dbReference type="Pfam" id="PF01636"/>
    </source>
</evidence>
<organism evidence="3 4">
    <name type="scientific">Streptomyces halobius</name>
    <dbReference type="NCBI Taxonomy" id="2879846"/>
    <lineage>
        <taxon>Bacteria</taxon>
        <taxon>Bacillati</taxon>
        <taxon>Actinomycetota</taxon>
        <taxon>Actinomycetes</taxon>
        <taxon>Kitasatosporales</taxon>
        <taxon>Streptomycetaceae</taxon>
        <taxon>Streptomyces</taxon>
    </lineage>
</organism>